<dbReference type="CDD" id="cd19166">
    <property type="entry name" value="HemeO-bac"/>
    <property type="match status" value="1"/>
</dbReference>
<reference evidence="1" key="1">
    <citation type="submission" date="2019-06" db="EMBL/GenBank/DDBJ databases">
        <authorList>
            <person name="Murdoch R.W."/>
            <person name="Fathepure B."/>
        </authorList>
    </citation>
    <scope>NUCLEOTIDE SEQUENCE</scope>
</reference>
<evidence type="ECO:0000313" key="1">
    <source>
        <dbReference type="EMBL" id="QEA05585.1"/>
    </source>
</evidence>
<dbReference type="AlphaFoldDB" id="A0A5B8RFH6"/>
<proteinExistence type="predicted"/>
<organism evidence="1">
    <name type="scientific">uncultured organism</name>
    <dbReference type="NCBI Taxonomy" id="155900"/>
    <lineage>
        <taxon>unclassified sequences</taxon>
        <taxon>environmental samples</taxon>
    </lineage>
</organism>
<dbReference type="InterPro" id="IPR016084">
    <property type="entry name" value="Haem_Oase-like_multi-hlx"/>
</dbReference>
<accession>A0A5B8RFH6</accession>
<dbReference type="Pfam" id="PF01126">
    <property type="entry name" value="Heme_oxygenase"/>
    <property type="match status" value="1"/>
</dbReference>
<dbReference type="SUPFAM" id="SSF48613">
    <property type="entry name" value="Heme oxygenase-like"/>
    <property type="match status" value="1"/>
</dbReference>
<dbReference type="GO" id="GO:0004392">
    <property type="term" value="F:heme oxygenase (decyclizing) activity"/>
    <property type="evidence" value="ECO:0007669"/>
    <property type="project" value="InterPro"/>
</dbReference>
<sequence>MPEAAYPESLLSRRLKVGTQAVHEALDRRITGAAPFADRQRYSRFLRVQLRLHHVTAPLYRDPRLQAALPGLAALDRLEAVKADCIDLGIPEDALERDRRAAAAVTIPGRPEALGWIYTHEGSRMGAAVLLREARQGLALSETYGARHMTAHTDGRAPHWRDFKTTLDAIALTPLEADRAVTGARAAFVFVQEAVDRLMPVERPAMP</sequence>
<protein>
    <recommendedName>
        <fullName evidence="2">Heme oxygenase</fullName>
    </recommendedName>
</protein>
<gene>
    <name evidence="1" type="ORF">KBTEX_01908</name>
</gene>
<name>A0A5B8RFH6_9ZZZZ</name>
<dbReference type="InterPro" id="IPR016053">
    <property type="entry name" value="Haem_Oase-like"/>
</dbReference>
<dbReference type="GO" id="GO:0006788">
    <property type="term" value="P:heme oxidation"/>
    <property type="evidence" value="ECO:0007669"/>
    <property type="project" value="InterPro"/>
</dbReference>
<evidence type="ECO:0008006" key="2">
    <source>
        <dbReference type="Google" id="ProtNLM"/>
    </source>
</evidence>
<dbReference type="EMBL" id="MN079105">
    <property type="protein sequence ID" value="QEA05585.1"/>
    <property type="molecule type" value="Genomic_DNA"/>
</dbReference>
<dbReference type="Gene3D" id="1.20.910.10">
    <property type="entry name" value="Heme oxygenase-like"/>
    <property type="match status" value="1"/>
</dbReference>